<keyword evidence="8" id="KW-0520">NAD</keyword>
<evidence type="ECO:0000256" key="10">
    <source>
        <dbReference type="ARBA" id="ARBA00023239"/>
    </source>
</evidence>
<dbReference type="InterPro" id="IPR050136">
    <property type="entry name" value="FA_oxidation_alpha_subunit"/>
</dbReference>
<keyword evidence="5" id="KW-0276">Fatty acid metabolism</keyword>
<comment type="caution">
    <text evidence="15">The sequence shown here is derived from an EMBL/GenBank/DDBJ whole genome shotgun (WGS) entry which is preliminary data.</text>
</comment>
<dbReference type="Gene3D" id="3.40.50.720">
    <property type="entry name" value="NAD(P)-binding Rossmann-like Domain"/>
    <property type="match status" value="1"/>
</dbReference>
<evidence type="ECO:0000259" key="13">
    <source>
        <dbReference type="Pfam" id="PF00725"/>
    </source>
</evidence>
<feature type="domain" description="3-hydroxyacyl-CoA dehydrogenase NAD binding" evidence="14">
    <location>
        <begin position="329"/>
        <end position="506"/>
    </location>
</feature>
<dbReference type="EMBL" id="JBHRUV010000018">
    <property type="protein sequence ID" value="MFC3265682.1"/>
    <property type="molecule type" value="Genomic_DNA"/>
</dbReference>
<dbReference type="Pfam" id="PF00378">
    <property type="entry name" value="ECH_1"/>
    <property type="match status" value="1"/>
</dbReference>
<dbReference type="EC" id="4.2.1.17" evidence="4"/>
<dbReference type="Pfam" id="PF00725">
    <property type="entry name" value="3HCDH"/>
    <property type="match status" value="1"/>
</dbReference>
<evidence type="ECO:0000256" key="5">
    <source>
        <dbReference type="ARBA" id="ARBA00022832"/>
    </source>
</evidence>
<evidence type="ECO:0000256" key="12">
    <source>
        <dbReference type="ARBA" id="ARBA00049556"/>
    </source>
</evidence>
<evidence type="ECO:0000313" key="16">
    <source>
        <dbReference type="Proteomes" id="UP001595536"/>
    </source>
</evidence>
<dbReference type="SUPFAM" id="SSF52096">
    <property type="entry name" value="ClpP/crotonase"/>
    <property type="match status" value="1"/>
</dbReference>
<dbReference type="Gene3D" id="3.90.226.10">
    <property type="entry name" value="2-enoyl-CoA Hydratase, Chain A, domain 1"/>
    <property type="match status" value="1"/>
</dbReference>
<name>A0ABV7LCN9_9HYPH</name>
<dbReference type="RefSeq" id="WP_376829734.1">
    <property type="nucleotide sequence ID" value="NZ_JBHLWR010000006.1"/>
</dbReference>
<reference evidence="16" key="1">
    <citation type="journal article" date="2019" name="Int. J. Syst. Evol. Microbiol.">
        <title>The Global Catalogue of Microorganisms (GCM) 10K type strain sequencing project: providing services to taxonomists for standard genome sequencing and annotation.</title>
        <authorList>
            <consortium name="The Broad Institute Genomics Platform"/>
            <consortium name="The Broad Institute Genome Sequencing Center for Infectious Disease"/>
            <person name="Wu L."/>
            <person name="Ma J."/>
        </authorList>
    </citation>
    <scope>NUCLEOTIDE SEQUENCE [LARGE SCALE GENOMIC DNA]</scope>
    <source>
        <strain evidence="16">CCM 7941</strain>
    </source>
</reference>
<dbReference type="Proteomes" id="UP001595536">
    <property type="component" value="Unassembled WGS sequence"/>
</dbReference>
<dbReference type="InterPro" id="IPR036291">
    <property type="entry name" value="NAD(P)-bd_dom_sf"/>
</dbReference>
<dbReference type="PROSITE" id="PS00067">
    <property type="entry name" value="3HCDH"/>
    <property type="match status" value="1"/>
</dbReference>
<evidence type="ECO:0000259" key="14">
    <source>
        <dbReference type="Pfam" id="PF02737"/>
    </source>
</evidence>
<feature type="domain" description="3-hydroxyacyl-CoA dehydrogenase C-terminal" evidence="13">
    <location>
        <begin position="509"/>
        <end position="606"/>
    </location>
</feature>
<dbReference type="InterPro" id="IPR001753">
    <property type="entry name" value="Enoyl-CoA_hydra/iso"/>
</dbReference>
<sequence length="733" mass="77871">MSLGQFRIDVDADGVALVTWDQPGAPMNVINLAMMEEFGQVIDRIASDAAIRGAVIASGKDSFSAGADLNMLQGARQEYARLAASDGETAARAFFQETRRLSQLYRRLETCGKPVAAAIRGLALGGGFELALACHYRVMADDAATKVGLPEIQVGLIPGGGGAQRIARLLATPDALQFLFRGQQFDAARARGMGLVHEAAAPGEVVSAAKAWILGGGKGVAPWDAPGFRPPSGKVFSPLGMQVFPAANAIYRKETYGNYPAARAILSCVYEGLQLPFDLALQVESRYFAHVLRTPEAAAMIRSLFVSMNELNKGARRPAGAPQTRLRRVGVVGAGFMGAGIAHVSARAGLEVTLVDRDQQTAERGKAHAEKLAADEVRKGRATPEQRDALLARIVPTSDYGALKGCDLVIEAVFEDPQVKAQVIASVEAAVGGDAVLASNTSTLPITGLAKHASRPENFIGVHFFSPVEKMLLVELIVGRQTGERALAVAMDYVRLIRKTPVVVNDARGFFANRCVGAYVQEGHLMLLEGVPPAMIENVGRMAGMPVGPLALNDEVAIDLALRIARATKAEEGPQAVDPDQYALLEAMVEGEGRLGRKNGKGFYDYSGDGGKRLWPGLAKFQKTRLDPDTLDVTELKQRFLVAQALEAARSLEQGIVTDPREADVGSIIGFGFAPFTGGVLSYIDGMGAANFVALCRKLEAKYGPRFAPNGQLLDMARTGGSYYPKPAAAAAA</sequence>
<dbReference type="InterPro" id="IPR006108">
    <property type="entry name" value="3HC_DH_C"/>
</dbReference>
<dbReference type="PANTHER" id="PTHR43612:SF3">
    <property type="entry name" value="TRIFUNCTIONAL ENZYME SUBUNIT ALPHA, MITOCHONDRIAL"/>
    <property type="match status" value="1"/>
</dbReference>
<keyword evidence="16" id="KW-1185">Reference proteome</keyword>
<organism evidence="15 16">
    <name type="scientific">Camelimonas abortus</name>
    <dbReference type="NCBI Taxonomy" id="1017184"/>
    <lineage>
        <taxon>Bacteria</taxon>
        <taxon>Pseudomonadati</taxon>
        <taxon>Pseudomonadota</taxon>
        <taxon>Alphaproteobacteria</taxon>
        <taxon>Hyphomicrobiales</taxon>
        <taxon>Chelatococcaceae</taxon>
        <taxon>Camelimonas</taxon>
    </lineage>
</organism>
<evidence type="ECO:0000256" key="6">
    <source>
        <dbReference type="ARBA" id="ARBA00022963"/>
    </source>
</evidence>
<evidence type="ECO:0000256" key="7">
    <source>
        <dbReference type="ARBA" id="ARBA00023002"/>
    </source>
</evidence>
<dbReference type="InterPro" id="IPR006176">
    <property type="entry name" value="3-OHacyl-CoA_DH_NAD-bd"/>
</dbReference>
<keyword evidence="10" id="KW-0456">Lyase</keyword>
<evidence type="ECO:0000256" key="2">
    <source>
        <dbReference type="ARBA" id="ARBA00007005"/>
    </source>
</evidence>
<dbReference type="InterPro" id="IPR006180">
    <property type="entry name" value="3-OHacyl-CoA_DH_CS"/>
</dbReference>
<dbReference type="PANTHER" id="PTHR43612">
    <property type="entry name" value="TRIFUNCTIONAL ENZYME SUBUNIT ALPHA"/>
    <property type="match status" value="1"/>
</dbReference>
<dbReference type="InterPro" id="IPR008927">
    <property type="entry name" value="6-PGluconate_DH-like_C_sf"/>
</dbReference>
<comment type="similarity">
    <text evidence="2">In the central section; belongs to the 3-hydroxyacyl-CoA dehydrogenase family.</text>
</comment>
<evidence type="ECO:0000256" key="11">
    <source>
        <dbReference type="ARBA" id="ARBA00023268"/>
    </source>
</evidence>
<dbReference type="Gene3D" id="1.10.1040.50">
    <property type="match status" value="1"/>
</dbReference>
<dbReference type="Pfam" id="PF02737">
    <property type="entry name" value="3HCDH_N"/>
    <property type="match status" value="1"/>
</dbReference>
<dbReference type="SUPFAM" id="SSF51735">
    <property type="entry name" value="NAD(P)-binding Rossmann-fold domains"/>
    <property type="match status" value="1"/>
</dbReference>
<gene>
    <name evidence="15" type="ORF">ACFOEX_04795</name>
</gene>
<keyword evidence="6" id="KW-0442">Lipid degradation</keyword>
<dbReference type="InterPro" id="IPR029045">
    <property type="entry name" value="ClpP/crotonase-like_dom_sf"/>
</dbReference>
<keyword evidence="7" id="KW-0560">Oxidoreductase</keyword>
<comment type="catalytic activity">
    <reaction evidence="12">
        <text>a (3S)-3-hydroxyacyl-CoA + NAD(+) = a 3-oxoacyl-CoA + NADH + H(+)</text>
        <dbReference type="Rhea" id="RHEA:22432"/>
        <dbReference type="ChEBI" id="CHEBI:15378"/>
        <dbReference type="ChEBI" id="CHEBI:57318"/>
        <dbReference type="ChEBI" id="CHEBI:57540"/>
        <dbReference type="ChEBI" id="CHEBI:57945"/>
        <dbReference type="ChEBI" id="CHEBI:90726"/>
        <dbReference type="EC" id="1.1.1.35"/>
    </reaction>
</comment>
<evidence type="ECO:0000256" key="9">
    <source>
        <dbReference type="ARBA" id="ARBA00023098"/>
    </source>
</evidence>
<evidence type="ECO:0000256" key="4">
    <source>
        <dbReference type="ARBA" id="ARBA00012076"/>
    </source>
</evidence>
<accession>A0ABV7LCN9</accession>
<evidence type="ECO:0000313" key="15">
    <source>
        <dbReference type="EMBL" id="MFC3265682.1"/>
    </source>
</evidence>
<protein>
    <recommendedName>
        <fullName evidence="4">enoyl-CoA hydratase</fullName>
        <ecNumber evidence="4">4.2.1.17</ecNumber>
    </recommendedName>
</protein>
<dbReference type="CDD" id="cd06558">
    <property type="entry name" value="crotonase-like"/>
    <property type="match status" value="1"/>
</dbReference>
<keyword evidence="9" id="KW-0443">Lipid metabolism</keyword>
<comment type="pathway">
    <text evidence="1">Lipid metabolism; fatty acid beta-oxidation.</text>
</comment>
<evidence type="ECO:0000256" key="8">
    <source>
        <dbReference type="ARBA" id="ARBA00023027"/>
    </source>
</evidence>
<dbReference type="SUPFAM" id="SSF48179">
    <property type="entry name" value="6-phosphogluconate dehydrogenase C-terminal domain-like"/>
    <property type="match status" value="2"/>
</dbReference>
<comment type="similarity">
    <text evidence="3">In the N-terminal section; belongs to the enoyl-CoA hydratase/isomerase family.</text>
</comment>
<evidence type="ECO:0000256" key="3">
    <source>
        <dbReference type="ARBA" id="ARBA00008750"/>
    </source>
</evidence>
<proteinExistence type="inferred from homology"/>
<evidence type="ECO:0000256" key="1">
    <source>
        <dbReference type="ARBA" id="ARBA00005005"/>
    </source>
</evidence>
<keyword evidence="11" id="KW-0511">Multifunctional enzyme</keyword>